<name>A0AAE9Z194_9GAMM</name>
<dbReference type="Proteomes" id="UP000032352">
    <property type="component" value="Chromosome"/>
</dbReference>
<keyword evidence="2" id="KW-1185">Reference proteome</keyword>
<dbReference type="RefSeq" id="WP_053046466.1">
    <property type="nucleotide sequence ID" value="NZ_CP059733.1"/>
</dbReference>
<organism evidence="1 2">
    <name type="scientific">Thalassomonas viridans</name>
    <dbReference type="NCBI Taxonomy" id="137584"/>
    <lineage>
        <taxon>Bacteria</taxon>
        <taxon>Pseudomonadati</taxon>
        <taxon>Pseudomonadota</taxon>
        <taxon>Gammaproteobacteria</taxon>
        <taxon>Alteromonadales</taxon>
        <taxon>Colwelliaceae</taxon>
        <taxon>Thalassomonas</taxon>
    </lineage>
</organism>
<reference evidence="1 2" key="2">
    <citation type="journal article" date="2022" name="Mar. Drugs">
        <title>Bioassay-Guided Fractionation Leads to the Detection of Cholic Acid Generated by the Rare Thalassomonas sp.</title>
        <authorList>
            <person name="Pheiffer F."/>
            <person name="Schneider Y.K."/>
            <person name="Hansen E.H."/>
            <person name="Andersen J.H."/>
            <person name="Isaksson J."/>
            <person name="Busche T."/>
            <person name="R C."/>
            <person name="Kalinowski J."/>
            <person name="Zyl L.V."/>
            <person name="Trindade M."/>
        </authorList>
    </citation>
    <scope>NUCLEOTIDE SEQUENCE [LARGE SCALE GENOMIC DNA]</scope>
    <source>
        <strain evidence="1 2">XOM25</strain>
    </source>
</reference>
<accession>A0AAE9Z194</accession>
<gene>
    <name evidence="1" type="ORF">SG34_018350</name>
</gene>
<dbReference type="KEGG" id="tvd:SG34_018350"/>
<reference evidence="1 2" key="1">
    <citation type="journal article" date="2015" name="Genome Announc.">
        <title>Draft Genome Sequences of Marine Isolates of Thalassomonas viridans and Thalassomonas actiniarum.</title>
        <authorList>
            <person name="Olonade I."/>
            <person name="van Zyl L.J."/>
            <person name="Trindade M."/>
        </authorList>
    </citation>
    <scope>NUCLEOTIDE SEQUENCE [LARGE SCALE GENOMIC DNA]</scope>
    <source>
        <strain evidence="1 2">XOM25</strain>
    </source>
</reference>
<proteinExistence type="predicted"/>
<evidence type="ECO:0000313" key="2">
    <source>
        <dbReference type="Proteomes" id="UP000032352"/>
    </source>
</evidence>
<dbReference type="AlphaFoldDB" id="A0AAE9Z194"/>
<evidence type="ECO:0000313" key="1">
    <source>
        <dbReference type="EMBL" id="WDE03353.1"/>
    </source>
</evidence>
<dbReference type="EMBL" id="CP059733">
    <property type="protein sequence ID" value="WDE03353.1"/>
    <property type="molecule type" value="Genomic_DNA"/>
</dbReference>
<protein>
    <submittedName>
        <fullName evidence="1">Uncharacterized protein</fullName>
    </submittedName>
</protein>
<sequence>MSEIILTNQLLSRQNFQEQCGIELSPLRDIHGRTPEFAIGNTPYLFEPSSSINNKPSAEGLSALNQLAPMYISRDLTNLALSFGSDNVLALTQIRNKLHEANIGITGATTSFYNNRVSSFIRAVQQYQNTLMQYRETIEAKSLHKLAAEQKVNQAYKELQSKFHYEMESVTAQIKHVEVRHSAIWREEKTLSEVAAT</sequence>